<protein>
    <submittedName>
        <fullName evidence="2">Uncharacterized protein</fullName>
    </submittedName>
</protein>
<evidence type="ECO:0000256" key="1">
    <source>
        <dbReference type="SAM" id="MobiDB-lite"/>
    </source>
</evidence>
<name>A0A5N6L4I4_9ROSI</name>
<sequence length="375" mass="41800">MTRIAAMTPPVPIMGGKTEDTRPSLQQVQAACPVLHQLLQANTLSVAESADGDYCHVTKRDHDEPDQDLAQLIGRIIPDQDWLNQQLRDGKSFLILDQSLELLTTLNSAALSSTRSSLSWPNAPKPAMLVIDKYYHTTPCDEVFLPSEVFQGRDNERSVRELDVRNVEPARRHIEIKDSGHSLLVSFPMTYKDASRSIWLDCHVYLPWVELEYIFSEQGETTEGATKDVLSSALVSPNVAVTVNRFAVSTYYEASGIVWAIMPLSNLECEEDGPTEQVSVAVFAHMFICSIPQRQSGKFLDMREGPTLHFVESSGVDMFPWQISLNSARIHPLHTSRTLLCFVNVGQVFSLLSDDIKTASKMPSAPRTPPLFILA</sequence>
<evidence type="ECO:0000313" key="3">
    <source>
        <dbReference type="Proteomes" id="UP000327013"/>
    </source>
</evidence>
<reference evidence="2 3" key="1">
    <citation type="submission" date="2019-06" db="EMBL/GenBank/DDBJ databases">
        <title>A chromosomal-level reference genome of Carpinus fangiana (Coryloideae, Betulaceae).</title>
        <authorList>
            <person name="Yang X."/>
            <person name="Wang Z."/>
            <person name="Zhang L."/>
            <person name="Hao G."/>
            <person name="Liu J."/>
            <person name="Yang Y."/>
        </authorList>
    </citation>
    <scope>NUCLEOTIDE SEQUENCE [LARGE SCALE GENOMIC DNA]</scope>
    <source>
        <strain evidence="2">Cfa_2016G</strain>
        <tissue evidence="2">Leaf</tissue>
    </source>
</reference>
<dbReference type="Proteomes" id="UP000327013">
    <property type="component" value="Unassembled WGS sequence"/>
</dbReference>
<feature type="region of interest" description="Disordered" evidence="1">
    <location>
        <begin position="1"/>
        <end position="20"/>
    </location>
</feature>
<accession>A0A5N6L4I4</accession>
<evidence type="ECO:0000313" key="2">
    <source>
        <dbReference type="EMBL" id="KAB8766455.1"/>
    </source>
</evidence>
<comment type="caution">
    <text evidence="2">The sequence shown here is derived from an EMBL/GenBank/DDBJ whole genome shotgun (WGS) entry which is preliminary data.</text>
</comment>
<proteinExistence type="predicted"/>
<keyword evidence="3" id="KW-1185">Reference proteome</keyword>
<dbReference type="EMBL" id="VIBQ01000101">
    <property type="protein sequence ID" value="KAB8766455.1"/>
    <property type="molecule type" value="Genomic_DNA"/>
</dbReference>
<gene>
    <name evidence="2" type="ORF">FH972_026615</name>
</gene>
<organism evidence="2 3">
    <name type="scientific">Carpinus fangiana</name>
    <dbReference type="NCBI Taxonomy" id="176857"/>
    <lineage>
        <taxon>Eukaryota</taxon>
        <taxon>Viridiplantae</taxon>
        <taxon>Streptophyta</taxon>
        <taxon>Embryophyta</taxon>
        <taxon>Tracheophyta</taxon>
        <taxon>Spermatophyta</taxon>
        <taxon>Magnoliopsida</taxon>
        <taxon>eudicotyledons</taxon>
        <taxon>Gunneridae</taxon>
        <taxon>Pentapetalae</taxon>
        <taxon>rosids</taxon>
        <taxon>fabids</taxon>
        <taxon>Fagales</taxon>
        <taxon>Betulaceae</taxon>
        <taxon>Carpinus</taxon>
    </lineage>
</organism>
<dbReference type="AlphaFoldDB" id="A0A5N6L4I4"/>